<accession>A0A9X1BR64</accession>
<evidence type="ECO:0000256" key="1">
    <source>
        <dbReference type="SAM" id="Phobius"/>
    </source>
</evidence>
<keyword evidence="1" id="KW-0812">Transmembrane</keyword>
<dbReference type="EMBL" id="JAERRA010000002">
    <property type="protein sequence ID" value="MBL0720406.1"/>
    <property type="molecule type" value="Genomic_DNA"/>
</dbReference>
<keyword evidence="3" id="KW-1185">Reference proteome</keyword>
<keyword evidence="1" id="KW-1133">Transmembrane helix</keyword>
<dbReference type="SUPFAM" id="SSF54523">
    <property type="entry name" value="Pili subunits"/>
    <property type="match status" value="1"/>
</dbReference>
<reference evidence="2 3" key="1">
    <citation type="submission" date="2021-01" db="EMBL/GenBank/DDBJ databases">
        <title>Piscinibacter sp. Jin2 Genome sequencing and assembly.</title>
        <authorList>
            <person name="Kim I."/>
        </authorList>
    </citation>
    <scope>NUCLEOTIDE SEQUENCE [LARGE SCALE GENOMIC DNA]</scope>
    <source>
        <strain evidence="2 3">Jin2</strain>
    </source>
</reference>
<feature type="transmembrane region" description="Helical" evidence="1">
    <location>
        <begin position="20"/>
        <end position="43"/>
    </location>
</feature>
<keyword evidence="1" id="KW-0472">Membrane</keyword>
<dbReference type="Proteomes" id="UP000643207">
    <property type="component" value="Unassembled WGS sequence"/>
</dbReference>
<dbReference type="RefSeq" id="WP_201826822.1">
    <property type="nucleotide sequence ID" value="NZ_JAERRA010000002.1"/>
</dbReference>
<evidence type="ECO:0000313" key="3">
    <source>
        <dbReference type="Proteomes" id="UP000643207"/>
    </source>
</evidence>
<organism evidence="2 3">
    <name type="scientific">Aquariibacter lacus</name>
    <dbReference type="NCBI Taxonomy" id="2801332"/>
    <lineage>
        <taxon>Bacteria</taxon>
        <taxon>Pseudomonadati</taxon>
        <taxon>Pseudomonadota</taxon>
        <taxon>Betaproteobacteria</taxon>
        <taxon>Burkholderiales</taxon>
        <taxon>Sphaerotilaceae</taxon>
        <taxon>Aquariibacter</taxon>
    </lineage>
</organism>
<protein>
    <submittedName>
        <fullName evidence="2">Prepilin-type N-terminal cleavage/methylation domain-containing protein</fullName>
    </submittedName>
</protein>
<sequence>MSCARVPIVAPPTRTRTGGLTLVELLVGLAIGSVLIGLGAPAWQDQLERRRLEGGLQHLRSELQLLRLDAVARQQTLRLGFGEGPGLGSCFVSHTGPGGACTCNPADGSLHCSPGAQALRSQHWPAAGKVALSSNVASLAVSPLLGTLSPSATLKLVDSRGRELRAVLSVMGRVRSCQAGGRALPGHPAC</sequence>
<comment type="caution">
    <text evidence="2">The sequence shown here is derived from an EMBL/GenBank/DDBJ whole genome shotgun (WGS) entry which is preliminary data.</text>
</comment>
<gene>
    <name evidence="2" type="ORF">JI742_10955</name>
</gene>
<dbReference type="InterPro" id="IPR045584">
    <property type="entry name" value="Pilin-like"/>
</dbReference>
<name>A0A9X1BR64_9BURK</name>
<evidence type="ECO:0000313" key="2">
    <source>
        <dbReference type="EMBL" id="MBL0720406.1"/>
    </source>
</evidence>
<dbReference type="AlphaFoldDB" id="A0A9X1BR64"/>
<dbReference type="Gene3D" id="3.30.700.10">
    <property type="entry name" value="Glycoprotein, Type 4 Pilin"/>
    <property type="match status" value="1"/>
</dbReference>
<dbReference type="InterPro" id="IPR012902">
    <property type="entry name" value="N_methyl_site"/>
</dbReference>
<proteinExistence type="predicted"/>
<dbReference type="Pfam" id="PF07963">
    <property type="entry name" value="N_methyl"/>
    <property type="match status" value="1"/>
</dbReference>